<name>A0A6A0AN51_HAELA</name>
<dbReference type="AlphaFoldDB" id="A0A6A0AN51"/>
<gene>
    <name evidence="1" type="ORF">HaLaN_33053</name>
</gene>
<accession>A0A6A0AN51</accession>
<dbReference type="Proteomes" id="UP000485058">
    <property type="component" value="Unassembled WGS sequence"/>
</dbReference>
<dbReference type="EMBL" id="BLLF01009205">
    <property type="protein sequence ID" value="GFH33651.1"/>
    <property type="molecule type" value="Genomic_DNA"/>
</dbReference>
<feature type="non-terminal residue" evidence="1">
    <location>
        <position position="1"/>
    </location>
</feature>
<proteinExistence type="predicted"/>
<reference evidence="1 2" key="1">
    <citation type="submission" date="2020-02" db="EMBL/GenBank/DDBJ databases">
        <title>Draft genome sequence of Haematococcus lacustris strain NIES-144.</title>
        <authorList>
            <person name="Morimoto D."/>
            <person name="Nakagawa S."/>
            <person name="Yoshida T."/>
            <person name="Sawayama S."/>
        </authorList>
    </citation>
    <scope>NUCLEOTIDE SEQUENCE [LARGE SCALE GENOMIC DNA]</scope>
    <source>
        <strain evidence="1 2">NIES-144</strain>
    </source>
</reference>
<evidence type="ECO:0000313" key="1">
    <source>
        <dbReference type="EMBL" id="GFH33651.1"/>
    </source>
</evidence>
<sequence>MATNKDAIVPVVGVVARMMASSIASANAQSAPCKSVVQSSPTGRQIRHHVASNRNRESDNELLTLSRYLFTVVLFVASIKDATQLHASSDCAHGLARLSTTRCRQGSQVSSSSENARVAAAGDYARGYRSIAC</sequence>
<keyword evidence="2" id="KW-1185">Reference proteome</keyword>
<evidence type="ECO:0000313" key="2">
    <source>
        <dbReference type="Proteomes" id="UP000485058"/>
    </source>
</evidence>
<organism evidence="1 2">
    <name type="scientific">Haematococcus lacustris</name>
    <name type="common">Green alga</name>
    <name type="synonym">Haematococcus pluvialis</name>
    <dbReference type="NCBI Taxonomy" id="44745"/>
    <lineage>
        <taxon>Eukaryota</taxon>
        <taxon>Viridiplantae</taxon>
        <taxon>Chlorophyta</taxon>
        <taxon>core chlorophytes</taxon>
        <taxon>Chlorophyceae</taxon>
        <taxon>CS clade</taxon>
        <taxon>Chlamydomonadales</taxon>
        <taxon>Haematococcaceae</taxon>
        <taxon>Haematococcus</taxon>
    </lineage>
</organism>
<comment type="caution">
    <text evidence="1">The sequence shown here is derived from an EMBL/GenBank/DDBJ whole genome shotgun (WGS) entry which is preliminary data.</text>
</comment>
<protein>
    <submittedName>
        <fullName evidence="1">Uncharacterized protein</fullName>
    </submittedName>
</protein>
<feature type="non-terminal residue" evidence="1">
    <location>
        <position position="133"/>
    </location>
</feature>